<sequence length="339" mass="38727">MRTRNYLLIISLLLTLCQGCVKELHELPPRPGLVVKLNGIERDSIIVAPGEEITVDVEFIANQGIIQELYIKDNAGVYLPDFPLTMDSTELQNKNRYTYSFCANDYLPERGSHYQSYNFQVVCKDNNQPKQLINKTITILIADELKSYTVTLGAQGNTQYGNFLNISTGEVFTLEQVRQMNLEELLHIDVCYFYGEEDEVTSSYQEQHLYPLAGVQSYTASWLNLTNTFEAMASYKIPALEQINGITFAQHIINASPKYIDEYQYTTDLSSYGNPTSSNATNHPTWEGIYIMSMYRYLNWPSNTTEKEHKVAVYQVKEIVPGKKGYITLNIKAAPQYLY</sequence>
<organism evidence="1 2">
    <name type="scientific">Butyricimonas hominis</name>
    <dbReference type="NCBI Taxonomy" id="2763032"/>
    <lineage>
        <taxon>Bacteria</taxon>
        <taxon>Pseudomonadati</taxon>
        <taxon>Bacteroidota</taxon>
        <taxon>Bacteroidia</taxon>
        <taxon>Bacteroidales</taxon>
        <taxon>Odoribacteraceae</taxon>
        <taxon>Butyricimonas</taxon>
    </lineage>
</organism>
<evidence type="ECO:0008006" key="3">
    <source>
        <dbReference type="Google" id="ProtNLM"/>
    </source>
</evidence>
<comment type="caution">
    <text evidence="1">The sequence shown here is derived from an EMBL/GenBank/DDBJ whole genome shotgun (WGS) entry which is preliminary data.</text>
</comment>
<proteinExistence type="predicted"/>
<dbReference type="EMBL" id="JACOOH010000002">
    <property type="protein sequence ID" value="MBC5620334.1"/>
    <property type="molecule type" value="Genomic_DNA"/>
</dbReference>
<evidence type="ECO:0000313" key="1">
    <source>
        <dbReference type="EMBL" id="MBC5620334.1"/>
    </source>
</evidence>
<protein>
    <recommendedName>
        <fullName evidence="3">DUF4249 domain-containing protein</fullName>
    </recommendedName>
</protein>
<keyword evidence="2" id="KW-1185">Reference proteome</keyword>
<name>A0ABR7CXD8_9BACT</name>
<dbReference type="RefSeq" id="WP_141560946.1">
    <property type="nucleotide sequence ID" value="NZ_JACOOH010000002.1"/>
</dbReference>
<accession>A0ABR7CXD8</accession>
<reference evidence="1 2" key="1">
    <citation type="submission" date="2020-08" db="EMBL/GenBank/DDBJ databases">
        <title>Genome public.</title>
        <authorList>
            <person name="Liu C."/>
            <person name="Sun Q."/>
        </authorList>
    </citation>
    <scope>NUCLEOTIDE SEQUENCE [LARGE SCALE GENOMIC DNA]</scope>
    <source>
        <strain evidence="1 2">NSJ-56</strain>
    </source>
</reference>
<dbReference type="Proteomes" id="UP000646484">
    <property type="component" value="Unassembled WGS sequence"/>
</dbReference>
<gene>
    <name evidence="1" type="ORF">H8S64_04415</name>
</gene>
<evidence type="ECO:0000313" key="2">
    <source>
        <dbReference type="Proteomes" id="UP000646484"/>
    </source>
</evidence>